<dbReference type="Pfam" id="PF00924">
    <property type="entry name" value="MS_channel_2nd"/>
    <property type="match status" value="1"/>
</dbReference>
<keyword evidence="6 8" id="KW-0472">Membrane</keyword>
<evidence type="ECO:0000256" key="5">
    <source>
        <dbReference type="ARBA" id="ARBA00022989"/>
    </source>
</evidence>
<comment type="similarity">
    <text evidence="2">Belongs to the MscS (TC 1.A.23) family.</text>
</comment>
<comment type="subcellular location">
    <subcellularLocation>
        <location evidence="1">Cell membrane</location>
        <topology evidence="1">Multi-pass membrane protein</topology>
    </subcellularLocation>
</comment>
<dbReference type="Gene3D" id="3.30.70.100">
    <property type="match status" value="1"/>
</dbReference>
<evidence type="ECO:0000256" key="8">
    <source>
        <dbReference type="SAM" id="Phobius"/>
    </source>
</evidence>
<dbReference type="PROSITE" id="PS50914">
    <property type="entry name" value="BON"/>
    <property type="match status" value="1"/>
</dbReference>
<dbReference type="GO" id="GO:0005886">
    <property type="term" value="C:plasma membrane"/>
    <property type="evidence" value="ECO:0007669"/>
    <property type="project" value="UniProtKB-SubCell"/>
</dbReference>
<dbReference type="SUPFAM" id="SSF82689">
    <property type="entry name" value="Mechanosensitive channel protein MscS (YggB), C-terminal domain"/>
    <property type="match status" value="1"/>
</dbReference>
<feature type="compositionally biased region" description="Basic and acidic residues" evidence="7">
    <location>
        <begin position="436"/>
        <end position="454"/>
    </location>
</feature>
<dbReference type="InterPro" id="IPR011066">
    <property type="entry name" value="MscS_channel_C_sf"/>
</dbReference>
<feature type="transmembrane region" description="Helical" evidence="8">
    <location>
        <begin position="180"/>
        <end position="198"/>
    </location>
</feature>
<organism evidence="10 11">
    <name type="scientific">Abyssobacteria bacterium (strain SURF_5)</name>
    <dbReference type="NCBI Taxonomy" id="2093360"/>
    <lineage>
        <taxon>Bacteria</taxon>
        <taxon>Pseudomonadati</taxon>
        <taxon>Candidatus Hydrogenedentota</taxon>
        <taxon>Candidatus Abyssobacteria</taxon>
    </lineage>
</organism>
<name>A0A3A4NVM2_ABYX5</name>
<dbReference type="InterPro" id="IPR010920">
    <property type="entry name" value="LSM_dom_sf"/>
</dbReference>
<dbReference type="InterPro" id="IPR049278">
    <property type="entry name" value="MS_channel_C"/>
</dbReference>
<evidence type="ECO:0000313" key="10">
    <source>
        <dbReference type="EMBL" id="RJP22146.1"/>
    </source>
</evidence>
<reference evidence="10 11" key="1">
    <citation type="journal article" date="2017" name="ISME J.">
        <title>Energy and carbon metabolisms in a deep terrestrial subsurface fluid microbial community.</title>
        <authorList>
            <person name="Momper L."/>
            <person name="Jungbluth S.P."/>
            <person name="Lee M.D."/>
            <person name="Amend J.P."/>
        </authorList>
    </citation>
    <scope>NUCLEOTIDE SEQUENCE [LARGE SCALE GENOMIC DNA]</scope>
    <source>
        <strain evidence="10">SURF_5</strain>
    </source>
</reference>
<dbReference type="Pfam" id="PF04972">
    <property type="entry name" value="BON"/>
    <property type="match status" value="1"/>
</dbReference>
<dbReference type="Gene3D" id="2.30.30.60">
    <property type="match status" value="1"/>
</dbReference>
<dbReference type="AlphaFoldDB" id="A0A3A4NVM2"/>
<dbReference type="PANTHER" id="PTHR30221:SF1">
    <property type="entry name" value="SMALL-CONDUCTANCE MECHANOSENSITIVE CHANNEL"/>
    <property type="match status" value="1"/>
</dbReference>
<keyword evidence="5 8" id="KW-1133">Transmembrane helix</keyword>
<evidence type="ECO:0000256" key="7">
    <source>
        <dbReference type="SAM" id="MobiDB-lite"/>
    </source>
</evidence>
<dbReference type="EMBL" id="QZKU01000061">
    <property type="protein sequence ID" value="RJP22146.1"/>
    <property type="molecule type" value="Genomic_DNA"/>
</dbReference>
<dbReference type="Gene3D" id="1.10.287.1260">
    <property type="match status" value="1"/>
</dbReference>
<feature type="transmembrane region" description="Helical" evidence="8">
    <location>
        <begin position="204"/>
        <end position="225"/>
    </location>
</feature>
<dbReference type="Pfam" id="PF21082">
    <property type="entry name" value="MS_channel_3rd"/>
    <property type="match status" value="1"/>
</dbReference>
<dbReference type="InterPro" id="IPR006685">
    <property type="entry name" value="MscS_channel_2nd"/>
</dbReference>
<feature type="compositionally biased region" description="Basic and acidic residues" evidence="7">
    <location>
        <begin position="21"/>
        <end position="43"/>
    </location>
</feature>
<evidence type="ECO:0000259" key="9">
    <source>
        <dbReference type="PROSITE" id="PS50914"/>
    </source>
</evidence>
<comment type="caution">
    <text evidence="10">The sequence shown here is derived from an EMBL/GenBank/DDBJ whole genome shotgun (WGS) entry which is preliminary data.</text>
</comment>
<keyword evidence="4 8" id="KW-0812">Transmembrane</keyword>
<protein>
    <submittedName>
        <fullName evidence="10">BON domain-containing protein</fullName>
    </submittedName>
</protein>
<evidence type="ECO:0000256" key="4">
    <source>
        <dbReference type="ARBA" id="ARBA00022692"/>
    </source>
</evidence>
<evidence type="ECO:0000256" key="3">
    <source>
        <dbReference type="ARBA" id="ARBA00022475"/>
    </source>
</evidence>
<proteinExistence type="inferred from homology"/>
<sequence>MFACLAVFSGASFAQVGPEVKTPEEKGPAAPREEPSPEVPERVEVKPVTRDHEIRERLNDILEATGWFMDLEVRVEDGVVFLEGGTETDDHKEWAADLARRTQDVTAVVNKIEVVEPSVWDFEPALAGLREQWRDVMRGLPFVAFGLLILAVAWGMARLIAITTRRSLGRRQVAPLLRDVIARGAGLVVLLAGLYVVFRVAGLTTIALTVIGGTGLLGIILGIAFRDITENLLASVFLSIQNPFGDGDLIEIAGVTGYVQRMTIRTTILMTLDGNHVQIPNATVYKSTIRNFSSNPNRREDFTVGIGYDDAIPAAQEVALRVLAEHPAVLKSPEPWVLVDGLGKSTVNLRVYFWLDGSRHSWLKVKSSVIRLVKRAFQSAGISMPDEARELIFPRGVPVRLVEPEAVKKEEAAAPHPEYQIPEEPATVTTGAEGGLRSEEGEIREQARHSRTPEGGENLLKPMDTTRKDRP</sequence>
<dbReference type="GO" id="GO:0008381">
    <property type="term" value="F:mechanosensitive monoatomic ion channel activity"/>
    <property type="evidence" value="ECO:0007669"/>
    <property type="project" value="InterPro"/>
</dbReference>
<evidence type="ECO:0000313" key="11">
    <source>
        <dbReference type="Proteomes" id="UP000265882"/>
    </source>
</evidence>
<feature type="region of interest" description="Disordered" evidence="7">
    <location>
        <begin position="17"/>
        <end position="43"/>
    </location>
</feature>
<accession>A0A3A4NVM2</accession>
<evidence type="ECO:0000256" key="6">
    <source>
        <dbReference type="ARBA" id="ARBA00023136"/>
    </source>
</evidence>
<evidence type="ECO:0000256" key="2">
    <source>
        <dbReference type="ARBA" id="ARBA00008017"/>
    </source>
</evidence>
<dbReference type="Gene3D" id="3.30.1340.30">
    <property type="match status" value="1"/>
</dbReference>
<gene>
    <name evidence="10" type="ORF">C4520_08790</name>
</gene>
<dbReference type="InterPro" id="IPR045275">
    <property type="entry name" value="MscS_archaea/bacteria_type"/>
</dbReference>
<dbReference type="InterPro" id="IPR007055">
    <property type="entry name" value="BON_dom"/>
</dbReference>
<dbReference type="InterPro" id="IPR023408">
    <property type="entry name" value="MscS_beta-dom_sf"/>
</dbReference>
<feature type="transmembrane region" description="Helical" evidence="8">
    <location>
        <begin position="139"/>
        <end position="160"/>
    </location>
</feature>
<feature type="domain" description="BON" evidence="9">
    <location>
        <begin position="50"/>
        <end position="116"/>
    </location>
</feature>
<dbReference type="Proteomes" id="UP000265882">
    <property type="component" value="Unassembled WGS sequence"/>
</dbReference>
<evidence type="ECO:0000256" key="1">
    <source>
        <dbReference type="ARBA" id="ARBA00004651"/>
    </source>
</evidence>
<feature type="region of interest" description="Disordered" evidence="7">
    <location>
        <begin position="408"/>
        <end position="471"/>
    </location>
</feature>
<keyword evidence="3" id="KW-1003">Cell membrane</keyword>
<dbReference type="PANTHER" id="PTHR30221">
    <property type="entry name" value="SMALL-CONDUCTANCE MECHANOSENSITIVE CHANNEL"/>
    <property type="match status" value="1"/>
</dbReference>
<dbReference type="SUPFAM" id="SSF50182">
    <property type="entry name" value="Sm-like ribonucleoproteins"/>
    <property type="match status" value="1"/>
</dbReference>